<dbReference type="Gene3D" id="4.10.60.10">
    <property type="entry name" value="Zinc finger, CCHC-type"/>
    <property type="match status" value="1"/>
</dbReference>
<feature type="region of interest" description="Disordered" evidence="1">
    <location>
        <begin position="335"/>
        <end position="360"/>
    </location>
</feature>
<accession>A0ABQ5HNS7</accession>
<dbReference type="Proteomes" id="UP001151760">
    <property type="component" value="Unassembled WGS sequence"/>
</dbReference>
<keyword evidence="3" id="KW-1185">Reference proteome</keyword>
<feature type="compositionally biased region" description="Basic and acidic residues" evidence="1">
    <location>
        <begin position="335"/>
        <end position="359"/>
    </location>
</feature>
<protein>
    <submittedName>
        <fullName evidence="2">Ribonuclease H-like domain-containing protein</fullName>
    </submittedName>
</protein>
<evidence type="ECO:0000256" key="1">
    <source>
        <dbReference type="SAM" id="MobiDB-lite"/>
    </source>
</evidence>
<dbReference type="PANTHER" id="PTHR35317:SF44">
    <property type="entry name" value="RNA-DIRECTED DNA POLYMERASE"/>
    <property type="match status" value="1"/>
</dbReference>
<comment type="caution">
    <text evidence="2">The sequence shown here is derived from an EMBL/GenBank/DDBJ whole genome shotgun (WGS) entry which is preliminary data.</text>
</comment>
<name>A0ABQ5HNS7_9ASTR</name>
<dbReference type="InterPro" id="IPR036875">
    <property type="entry name" value="Znf_CCHC_sf"/>
</dbReference>
<dbReference type="EMBL" id="BQNB010019829">
    <property type="protein sequence ID" value="GJT89485.1"/>
    <property type="molecule type" value="Genomic_DNA"/>
</dbReference>
<proteinExistence type="predicted"/>
<organism evidence="2 3">
    <name type="scientific">Tanacetum coccineum</name>
    <dbReference type="NCBI Taxonomy" id="301880"/>
    <lineage>
        <taxon>Eukaryota</taxon>
        <taxon>Viridiplantae</taxon>
        <taxon>Streptophyta</taxon>
        <taxon>Embryophyta</taxon>
        <taxon>Tracheophyta</taxon>
        <taxon>Spermatophyta</taxon>
        <taxon>Magnoliopsida</taxon>
        <taxon>eudicotyledons</taxon>
        <taxon>Gunneridae</taxon>
        <taxon>Pentapetalae</taxon>
        <taxon>asterids</taxon>
        <taxon>campanulids</taxon>
        <taxon>Asterales</taxon>
        <taxon>Asteraceae</taxon>
        <taxon>Asteroideae</taxon>
        <taxon>Anthemideae</taxon>
        <taxon>Anthemidinae</taxon>
        <taxon>Tanacetum</taxon>
    </lineage>
</organism>
<evidence type="ECO:0000313" key="3">
    <source>
        <dbReference type="Proteomes" id="UP001151760"/>
    </source>
</evidence>
<dbReference type="Pfam" id="PF14223">
    <property type="entry name" value="Retrotran_gag_2"/>
    <property type="match status" value="1"/>
</dbReference>
<reference evidence="2" key="2">
    <citation type="submission" date="2022-01" db="EMBL/GenBank/DDBJ databases">
        <authorList>
            <person name="Yamashiro T."/>
            <person name="Shiraishi A."/>
            <person name="Satake H."/>
            <person name="Nakayama K."/>
        </authorList>
    </citation>
    <scope>NUCLEOTIDE SEQUENCE</scope>
</reference>
<evidence type="ECO:0000313" key="2">
    <source>
        <dbReference type="EMBL" id="GJT89485.1"/>
    </source>
</evidence>
<dbReference type="PANTHER" id="PTHR35317">
    <property type="entry name" value="OS04G0629600 PROTEIN"/>
    <property type="match status" value="1"/>
</dbReference>
<sequence length="480" mass="54556">MEFESTNSGTTTKLLILKLGEYEIWEIRLKQYFQIQDYALWEVIENGDSWVSVPQTAQENGTSVTKMSIPVTAEEKTNKKNDVKARSLLLMALPNEHQLTFSQYPDAKSMFAAIETRFGGNAATKKTQKTLLKQQYENFSASSAESLDSIFNRLQKIVSRLAILGVVIAQEDLNSKFLSSLPPEWNTHVVVWMNKPEVETMSIDDLYNNFKIVEQKVKKSVGTSSGAQNLAFMTAPSIISTASVSDNVVYAFMVKNSNGSNVLHQDLEQIHEDDLEAMDMKWQLSLLSVRAKKYYQRTSKKIFINANDTAGYDKTKVECYNCHKLRHFDRECRAPRSKDGQFRNQDNTRKQGNNEDKSSKAMLAIDGVGFDWSDMAEEQVQTIECEKVKQEKDDIEFKIEKFDKASKDLDQLLGSQITDKSKKGLGYSAVPPPHPLIYNRPNKLDLSYSGLDEFKEPEFKGYGPKNSEQESNVVCDKKIR</sequence>
<dbReference type="SUPFAM" id="SSF57756">
    <property type="entry name" value="Retrovirus zinc finger-like domains"/>
    <property type="match status" value="1"/>
</dbReference>
<feature type="region of interest" description="Disordered" evidence="1">
    <location>
        <begin position="458"/>
        <end position="480"/>
    </location>
</feature>
<gene>
    <name evidence="2" type="ORF">Tco_1071202</name>
</gene>
<reference evidence="2" key="1">
    <citation type="journal article" date="2022" name="Int. J. Mol. Sci.">
        <title>Draft Genome of Tanacetum Coccineum: Genomic Comparison of Closely Related Tanacetum-Family Plants.</title>
        <authorList>
            <person name="Yamashiro T."/>
            <person name="Shiraishi A."/>
            <person name="Nakayama K."/>
            <person name="Satake H."/>
        </authorList>
    </citation>
    <scope>NUCLEOTIDE SEQUENCE</scope>
</reference>